<dbReference type="Gene3D" id="1.10.1660.10">
    <property type="match status" value="1"/>
</dbReference>
<dbReference type="GO" id="GO:0003677">
    <property type="term" value="F:DNA binding"/>
    <property type="evidence" value="ECO:0007669"/>
    <property type="project" value="InterPro"/>
</dbReference>
<sequence>MRISVLSRQTGVPVATIKFYLREGLLPRGTPISRNQAEYGDLHLHRLRLIRAFTNVAQLDLSTVRELLAAIEDERVPLRDLYEVVNTALYPEHNAADDPDGVDGVRTDVDEFLQQLGWQVDPKGAGRLAHVVATLRHLGCECDMDFFGSYADAAERLAIQELDLLKPEGTVADRAAAVVRTVLLDVALATMRRMAQEHLVAQRFGEPSEHR</sequence>
<dbReference type="EMBL" id="BLPG01000002">
    <property type="protein sequence ID" value="GFJ96570.1"/>
    <property type="molecule type" value="Genomic_DNA"/>
</dbReference>
<dbReference type="PROSITE" id="PS50937">
    <property type="entry name" value="HTH_MERR_2"/>
    <property type="match status" value="1"/>
</dbReference>
<dbReference type="RefSeq" id="WP_173086339.1">
    <property type="nucleotide sequence ID" value="NZ_BAABJB010000008.1"/>
</dbReference>
<dbReference type="InterPro" id="IPR000551">
    <property type="entry name" value="MerR-type_HTH_dom"/>
</dbReference>
<dbReference type="Proteomes" id="UP000482960">
    <property type="component" value="Unassembled WGS sequence"/>
</dbReference>
<name>A0A6V8LM05_9ACTN</name>
<proteinExistence type="predicted"/>
<evidence type="ECO:0000313" key="2">
    <source>
        <dbReference type="EMBL" id="GFJ96570.1"/>
    </source>
</evidence>
<gene>
    <name evidence="2" type="ORF">Prum_102120</name>
</gene>
<dbReference type="AlphaFoldDB" id="A0A6V8LM05"/>
<reference evidence="2 3" key="2">
    <citation type="submission" date="2020-03" db="EMBL/GenBank/DDBJ databases">
        <authorList>
            <person name="Ichikawa N."/>
            <person name="Kimura A."/>
            <person name="Kitahashi Y."/>
            <person name="Uohara A."/>
        </authorList>
    </citation>
    <scope>NUCLEOTIDE SEQUENCE [LARGE SCALE GENOMIC DNA]</scope>
    <source>
        <strain evidence="2 3">NBRC 108638</strain>
    </source>
</reference>
<comment type="caution">
    <text evidence="2">The sequence shown here is derived from an EMBL/GenBank/DDBJ whole genome shotgun (WGS) entry which is preliminary data.</text>
</comment>
<dbReference type="SMART" id="SM00422">
    <property type="entry name" value="HTH_MERR"/>
    <property type="match status" value="1"/>
</dbReference>
<evidence type="ECO:0000259" key="1">
    <source>
        <dbReference type="PROSITE" id="PS50937"/>
    </source>
</evidence>
<dbReference type="Pfam" id="PF13411">
    <property type="entry name" value="MerR_1"/>
    <property type="match status" value="1"/>
</dbReference>
<keyword evidence="3" id="KW-1185">Reference proteome</keyword>
<reference evidence="2 3" key="1">
    <citation type="submission" date="2020-03" db="EMBL/GenBank/DDBJ databases">
        <title>Whole genome shotgun sequence of Phytohabitans rumicis NBRC 108638.</title>
        <authorList>
            <person name="Komaki H."/>
            <person name="Tamura T."/>
        </authorList>
    </citation>
    <scope>NUCLEOTIDE SEQUENCE [LARGE SCALE GENOMIC DNA]</scope>
    <source>
        <strain evidence="2 3">NBRC 108638</strain>
    </source>
</reference>
<feature type="domain" description="HTH merR-type" evidence="1">
    <location>
        <begin position="1"/>
        <end position="70"/>
    </location>
</feature>
<evidence type="ECO:0000313" key="3">
    <source>
        <dbReference type="Proteomes" id="UP000482960"/>
    </source>
</evidence>
<dbReference type="PRINTS" id="PR00040">
    <property type="entry name" value="HTHMERR"/>
</dbReference>
<organism evidence="2 3">
    <name type="scientific">Phytohabitans rumicis</name>
    <dbReference type="NCBI Taxonomy" id="1076125"/>
    <lineage>
        <taxon>Bacteria</taxon>
        <taxon>Bacillati</taxon>
        <taxon>Actinomycetota</taxon>
        <taxon>Actinomycetes</taxon>
        <taxon>Micromonosporales</taxon>
        <taxon>Micromonosporaceae</taxon>
    </lineage>
</organism>
<protein>
    <submittedName>
        <fullName evidence="2">Transcriptional regulator</fullName>
    </submittedName>
</protein>
<dbReference type="GO" id="GO:0006355">
    <property type="term" value="P:regulation of DNA-templated transcription"/>
    <property type="evidence" value="ECO:0007669"/>
    <property type="project" value="InterPro"/>
</dbReference>
<accession>A0A6V8LM05</accession>
<dbReference type="SUPFAM" id="SSF46955">
    <property type="entry name" value="Putative DNA-binding domain"/>
    <property type="match status" value="1"/>
</dbReference>
<dbReference type="InterPro" id="IPR009061">
    <property type="entry name" value="DNA-bd_dom_put_sf"/>
</dbReference>